<dbReference type="Proteomes" id="UP000557717">
    <property type="component" value="Unassembled WGS sequence"/>
</dbReference>
<dbReference type="AlphaFoldDB" id="A0A840VJJ2"/>
<dbReference type="InterPro" id="IPR010921">
    <property type="entry name" value="Trp_repressor/repl_initiator"/>
</dbReference>
<dbReference type="InterPro" id="IPR009534">
    <property type="entry name" value="DUF1153"/>
</dbReference>
<proteinExistence type="predicted"/>
<dbReference type="RefSeq" id="WP_184022580.1">
    <property type="nucleotide sequence ID" value="NZ_JACHFD010000076.1"/>
</dbReference>
<dbReference type="Gene3D" id="1.10.10.10">
    <property type="entry name" value="Winged helix-like DNA-binding domain superfamily/Winged helix DNA-binding domain"/>
    <property type="match status" value="1"/>
</dbReference>
<dbReference type="SUPFAM" id="SSF48295">
    <property type="entry name" value="TrpR-like"/>
    <property type="match status" value="1"/>
</dbReference>
<dbReference type="InterPro" id="IPR036388">
    <property type="entry name" value="WH-like_DNA-bd_sf"/>
</dbReference>
<evidence type="ECO:0000313" key="1">
    <source>
        <dbReference type="EMBL" id="MBB5354030.1"/>
    </source>
</evidence>
<gene>
    <name evidence="1" type="ORF">HNR46_004302</name>
</gene>
<dbReference type="EMBL" id="JACHFD010000076">
    <property type="protein sequence ID" value="MBB5354030.1"/>
    <property type="molecule type" value="Genomic_DNA"/>
</dbReference>
<sequence>MSEEPEEIKRWTSRRKAAVVMDIIKGKTTATEVARSHDLTVGEVEQWMDDFVSMGTEALRSHPRDAEARHKAKEKDLLAKIGDLTMQMEVYKIACDVQGKPLPDGRS</sequence>
<keyword evidence="2" id="KW-1185">Reference proteome</keyword>
<evidence type="ECO:0000313" key="2">
    <source>
        <dbReference type="Proteomes" id="UP000557717"/>
    </source>
</evidence>
<dbReference type="Pfam" id="PF06627">
    <property type="entry name" value="DUF1153"/>
    <property type="match status" value="1"/>
</dbReference>
<comment type="caution">
    <text evidence="1">The sequence shown here is derived from an EMBL/GenBank/DDBJ whole genome shotgun (WGS) entry which is preliminary data.</text>
</comment>
<dbReference type="GO" id="GO:0043565">
    <property type="term" value="F:sequence-specific DNA binding"/>
    <property type="evidence" value="ECO:0007669"/>
    <property type="project" value="InterPro"/>
</dbReference>
<protein>
    <submittedName>
        <fullName evidence="1">Transposase-like protein</fullName>
    </submittedName>
</protein>
<organism evidence="1 2">
    <name type="scientific">Haloferula luteola</name>
    <dbReference type="NCBI Taxonomy" id="595692"/>
    <lineage>
        <taxon>Bacteria</taxon>
        <taxon>Pseudomonadati</taxon>
        <taxon>Verrucomicrobiota</taxon>
        <taxon>Verrucomicrobiia</taxon>
        <taxon>Verrucomicrobiales</taxon>
        <taxon>Verrucomicrobiaceae</taxon>
        <taxon>Haloferula</taxon>
    </lineage>
</organism>
<accession>A0A840VJJ2</accession>
<reference evidence="1 2" key="1">
    <citation type="submission" date="2020-08" db="EMBL/GenBank/DDBJ databases">
        <title>Genomic Encyclopedia of Type Strains, Phase IV (KMG-IV): sequencing the most valuable type-strain genomes for metagenomic binning, comparative biology and taxonomic classification.</title>
        <authorList>
            <person name="Goeker M."/>
        </authorList>
    </citation>
    <scope>NUCLEOTIDE SEQUENCE [LARGE SCALE GENOMIC DNA]</scope>
    <source>
        <strain evidence="1 2">YC6886</strain>
    </source>
</reference>
<name>A0A840VJJ2_9BACT</name>